<reference evidence="3" key="5">
    <citation type="submission" date="2015-06" db="UniProtKB">
        <authorList>
            <consortium name="EnsemblFungi"/>
        </authorList>
    </citation>
    <scope>IDENTIFICATION</scope>
    <source>
        <strain evidence="3">ATCC 64411</strain>
    </source>
</reference>
<dbReference type="EMBL" id="ADBL01002320">
    <property type="status" value="NOT_ANNOTATED_CDS"/>
    <property type="molecule type" value="Genomic_DNA"/>
</dbReference>
<evidence type="ECO:0000313" key="2">
    <source>
        <dbReference type="EMBL" id="KLU90512.1"/>
    </source>
</evidence>
<reference evidence="4" key="1">
    <citation type="submission" date="2010-05" db="EMBL/GenBank/DDBJ databases">
        <title>The genome sequence of Magnaporthe poae strain ATCC 64411.</title>
        <authorList>
            <person name="Ma L.-J."/>
            <person name="Dead R."/>
            <person name="Young S."/>
            <person name="Zeng Q."/>
            <person name="Koehrsen M."/>
            <person name="Alvarado L."/>
            <person name="Berlin A."/>
            <person name="Chapman S.B."/>
            <person name="Chen Z."/>
            <person name="Freedman E."/>
            <person name="Gellesch M."/>
            <person name="Goldberg J."/>
            <person name="Griggs A."/>
            <person name="Gujja S."/>
            <person name="Heilman E.R."/>
            <person name="Heiman D."/>
            <person name="Hepburn T."/>
            <person name="Howarth C."/>
            <person name="Jen D."/>
            <person name="Larson L."/>
            <person name="Mehta T."/>
            <person name="Neiman D."/>
            <person name="Pearson M."/>
            <person name="Roberts A."/>
            <person name="Saif S."/>
            <person name="Shea T."/>
            <person name="Shenoy N."/>
            <person name="Sisk P."/>
            <person name="Stolte C."/>
            <person name="Sykes S."/>
            <person name="Walk T."/>
            <person name="White J."/>
            <person name="Yandava C."/>
            <person name="Haas B."/>
            <person name="Nusbaum C."/>
            <person name="Birren B."/>
        </authorList>
    </citation>
    <scope>NUCLEOTIDE SEQUENCE [LARGE SCALE GENOMIC DNA]</scope>
    <source>
        <strain evidence="4">ATCC 64411 / 73-15</strain>
    </source>
</reference>
<feature type="region of interest" description="Disordered" evidence="1">
    <location>
        <begin position="1"/>
        <end position="40"/>
    </location>
</feature>
<reference evidence="2" key="2">
    <citation type="submission" date="2010-05" db="EMBL/GenBank/DDBJ databases">
        <title>The Genome Sequence of Magnaporthe poae strain ATCC 64411.</title>
        <authorList>
            <consortium name="The Broad Institute Genome Sequencing Platform"/>
            <consortium name="Broad Institute Genome Sequencing Center for Infectious Disease"/>
            <person name="Ma L.-J."/>
            <person name="Dead R."/>
            <person name="Young S."/>
            <person name="Zeng Q."/>
            <person name="Koehrsen M."/>
            <person name="Alvarado L."/>
            <person name="Berlin A."/>
            <person name="Chapman S.B."/>
            <person name="Chen Z."/>
            <person name="Freedman E."/>
            <person name="Gellesch M."/>
            <person name="Goldberg J."/>
            <person name="Griggs A."/>
            <person name="Gujja S."/>
            <person name="Heilman E.R."/>
            <person name="Heiman D."/>
            <person name="Hepburn T."/>
            <person name="Howarth C."/>
            <person name="Jen D."/>
            <person name="Larson L."/>
            <person name="Mehta T."/>
            <person name="Neiman D."/>
            <person name="Pearson M."/>
            <person name="Roberts A."/>
            <person name="Saif S."/>
            <person name="Shea T."/>
            <person name="Shenoy N."/>
            <person name="Sisk P."/>
            <person name="Stolte C."/>
            <person name="Sykes S."/>
            <person name="Walk T."/>
            <person name="White J."/>
            <person name="Yandava C."/>
            <person name="Haas B."/>
            <person name="Nusbaum C."/>
            <person name="Birren B."/>
        </authorList>
    </citation>
    <scope>NUCLEOTIDE SEQUENCE</scope>
    <source>
        <strain evidence="2">ATCC 64411</strain>
    </source>
</reference>
<gene>
    <name evidence="2" type="ORF">MAPG_10365</name>
</gene>
<evidence type="ECO:0000256" key="1">
    <source>
        <dbReference type="SAM" id="MobiDB-lite"/>
    </source>
</evidence>
<dbReference type="VEuPathDB" id="FungiDB:MAPG_10365"/>
<dbReference type="AlphaFoldDB" id="A0A0C4ECE4"/>
<dbReference type="EMBL" id="GL876975">
    <property type="protein sequence ID" value="KLU90512.1"/>
    <property type="molecule type" value="Genomic_DNA"/>
</dbReference>
<reference evidence="2" key="3">
    <citation type="submission" date="2011-03" db="EMBL/GenBank/DDBJ databases">
        <title>Annotation of Magnaporthe poae ATCC 64411.</title>
        <authorList>
            <person name="Ma L.-J."/>
            <person name="Dead R."/>
            <person name="Young S.K."/>
            <person name="Zeng Q."/>
            <person name="Gargeya S."/>
            <person name="Fitzgerald M."/>
            <person name="Haas B."/>
            <person name="Abouelleil A."/>
            <person name="Alvarado L."/>
            <person name="Arachchi H.M."/>
            <person name="Berlin A."/>
            <person name="Brown A."/>
            <person name="Chapman S.B."/>
            <person name="Chen Z."/>
            <person name="Dunbar C."/>
            <person name="Freedman E."/>
            <person name="Gearin G."/>
            <person name="Gellesch M."/>
            <person name="Goldberg J."/>
            <person name="Griggs A."/>
            <person name="Gujja S."/>
            <person name="Heiman D."/>
            <person name="Howarth C."/>
            <person name="Larson L."/>
            <person name="Lui A."/>
            <person name="MacDonald P.J.P."/>
            <person name="Mehta T."/>
            <person name="Montmayeur A."/>
            <person name="Murphy C."/>
            <person name="Neiman D."/>
            <person name="Pearson M."/>
            <person name="Priest M."/>
            <person name="Roberts A."/>
            <person name="Saif S."/>
            <person name="Shea T."/>
            <person name="Shenoy N."/>
            <person name="Sisk P."/>
            <person name="Stolte C."/>
            <person name="Sykes S."/>
            <person name="Yandava C."/>
            <person name="Wortman J."/>
            <person name="Nusbaum C."/>
            <person name="Birren B."/>
        </authorList>
    </citation>
    <scope>NUCLEOTIDE SEQUENCE</scope>
    <source>
        <strain evidence="2">ATCC 64411</strain>
    </source>
</reference>
<keyword evidence="4" id="KW-1185">Reference proteome</keyword>
<dbReference type="EnsemblFungi" id="MAPG_10365T0">
    <property type="protein sequence ID" value="MAPG_10365T0"/>
    <property type="gene ID" value="MAPG_10365"/>
</dbReference>
<reference evidence="3" key="4">
    <citation type="journal article" date="2015" name="G3 (Bethesda)">
        <title>Genome sequences of three phytopathogenic species of the Magnaporthaceae family of fungi.</title>
        <authorList>
            <person name="Okagaki L.H."/>
            <person name="Nunes C.C."/>
            <person name="Sailsbery J."/>
            <person name="Clay B."/>
            <person name="Brown D."/>
            <person name="John T."/>
            <person name="Oh Y."/>
            <person name="Young N."/>
            <person name="Fitzgerald M."/>
            <person name="Haas B.J."/>
            <person name="Zeng Q."/>
            <person name="Young S."/>
            <person name="Adiconis X."/>
            <person name="Fan L."/>
            <person name="Levin J.Z."/>
            <person name="Mitchell T.K."/>
            <person name="Okubara P.A."/>
            <person name="Farman M.L."/>
            <person name="Kohn L.M."/>
            <person name="Birren B."/>
            <person name="Ma L.-J."/>
            <person name="Dean R.A."/>
        </authorList>
    </citation>
    <scope>NUCLEOTIDE SEQUENCE</scope>
    <source>
        <strain evidence="3">ATCC 64411 / 73-15</strain>
    </source>
</reference>
<evidence type="ECO:0000313" key="3">
    <source>
        <dbReference type="EnsemblFungi" id="MAPG_10365T0"/>
    </source>
</evidence>
<organism evidence="3 4">
    <name type="scientific">Magnaporthiopsis poae (strain ATCC 64411 / 73-15)</name>
    <name type="common">Kentucky bluegrass fungus</name>
    <name type="synonym">Magnaporthe poae</name>
    <dbReference type="NCBI Taxonomy" id="644358"/>
    <lineage>
        <taxon>Eukaryota</taxon>
        <taxon>Fungi</taxon>
        <taxon>Dikarya</taxon>
        <taxon>Ascomycota</taxon>
        <taxon>Pezizomycotina</taxon>
        <taxon>Sordariomycetes</taxon>
        <taxon>Sordariomycetidae</taxon>
        <taxon>Magnaporthales</taxon>
        <taxon>Magnaporthaceae</taxon>
        <taxon>Magnaporthiopsis</taxon>
    </lineage>
</organism>
<accession>A0A0C4ECE4</accession>
<proteinExistence type="predicted"/>
<evidence type="ECO:0000313" key="4">
    <source>
        <dbReference type="Proteomes" id="UP000011715"/>
    </source>
</evidence>
<protein>
    <submittedName>
        <fullName evidence="2 3">Uncharacterized protein</fullName>
    </submittedName>
</protein>
<sequence length="61" mass="6683">MDHTDRGKPELGQQSLGKHNVPSALCADRQPQRARPEPPILDLGNLPALLLVHCYSLVTLT</sequence>
<dbReference type="Proteomes" id="UP000011715">
    <property type="component" value="Unassembled WGS sequence"/>
</dbReference>
<name>A0A0C4ECE4_MAGP6</name>